<feature type="transmembrane region" description="Helical" evidence="5">
    <location>
        <begin position="350"/>
        <end position="371"/>
    </location>
</feature>
<proteinExistence type="predicted"/>
<keyword evidence="2 5" id="KW-0812">Transmembrane</keyword>
<dbReference type="HOGENOM" id="CLU_023132_2_0_1"/>
<evidence type="ECO:0008006" key="8">
    <source>
        <dbReference type="Google" id="ProtNLM"/>
    </source>
</evidence>
<dbReference type="InterPro" id="IPR036259">
    <property type="entry name" value="MFS_trans_sf"/>
</dbReference>
<sequence>MVPLEIADGVAGSIDSYSTQVHYRLYKKRFVGAVALCLLNCIGGMNWLWFSAISLDTANAFGLSVTKVNWLSNVVNVVYLPVSLLLPWIVGKFGVRRSFILAALILVLAAWLRFAATAHSLSPNGAYALLFIAQFLAGLSQPFYQVLAPKYSETWFGLQGRVTATMVISLMNPVGSALAQLLSPAVGSPRTSVLVLGIISTVIAPTSLLLEERPPSPPTFAGSRTSPPVMETLRSVLGLANPEEKDRAMTLQERIDFGIMTWGFGVLVAVISSFTILVAQVYAPYGYNSDTSGFLGAAVFIAGLVGAIITAPLFDRVFTHHLARTLQLVIPIIGGAWLGLAWAVKAHGLVPSYFVLVIAGFGSFMLLPVALELACEVTRNAEFSSAALWFAANALTTFFVLVADDLRASAAANPPSNLNKQLILQGAFAISLAPLVIFIKGKQVRREQDERER</sequence>
<evidence type="ECO:0000256" key="2">
    <source>
        <dbReference type="ARBA" id="ARBA00022692"/>
    </source>
</evidence>
<feature type="transmembrane region" description="Helical" evidence="5">
    <location>
        <begin position="422"/>
        <end position="439"/>
    </location>
</feature>
<dbReference type="PANTHER" id="PTHR10924">
    <property type="entry name" value="MAJOR FACILITATOR SUPERFAMILY PROTEIN-RELATED"/>
    <property type="match status" value="1"/>
</dbReference>
<evidence type="ECO:0000313" key="7">
    <source>
        <dbReference type="Proteomes" id="UP000054248"/>
    </source>
</evidence>
<keyword evidence="3 5" id="KW-1133">Transmembrane helix</keyword>
<gene>
    <name evidence="6" type="ORF">M407DRAFT_81684</name>
</gene>
<accession>A0A0C3Q826</accession>
<dbReference type="Gene3D" id="1.20.1250.20">
    <property type="entry name" value="MFS general substrate transporter like domains"/>
    <property type="match status" value="1"/>
</dbReference>
<feature type="transmembrane region" description="Helical" evidence="5">
    <location>
        <begin position="326"/>
        <end position="344"/>
    </location>
</feature>
<dbReference type="EMBL" id="KN823178">
    <property type="protein sequence ID" value="KIO20326.1"/>
    <property type="molecule type" value="Genomic_DNA"/>
</dbReference>
<dbReference type="PANTHER" id="PTHR10924:SF6">
    <property type="entry name" value="SOLUTE CARRIER FAMILY 49 MEMBER A3"/>
    <property type="match status" value="1"/>
</dbReference>
<evidence type="ECO:0000256" key="5">
    <source>
        <dbReference type="SAM" id="Phobius"/>
    </source>
</evidence>
<comment type="subcellular location">
    <subcellularLocation>
        <location evidence="1">Membrane</location>
        <topology evidence="1">Multi-pass membrane protein</topology>
    </subcellularLocation>
</comment>
<dbReference type="GO" id="GO:0022857">
    <property type="term" value="F:transmembrane transporter activity"/>
    <property type="evidence" value="ECO:0007669"/>
    <property type="project" value="InterPro"/>
</dbReference>
<feature type="transmembrane region" description="Helical" evidence="5">
    <location>
        <begin position="383"/>
        <end position="402"/>
    </location>
</feature>
<protein>
    <recommendedName>
        <fullName evidence="8">Major facilitator superfamily (MFS) profile domain-containing protein</fullName>
    </recommendedName>
</protein>
<organism evidence="6 7">
    <name type="scientific">Tulasnella calospora MUT 4182</name>
    <dbReference type="NCBI Taxonomy" id="1051891"/>
    <lineage>
        <taxon>Eukaryota</taxon>
        <taxon>Fungi</taxon>
        <taxon>Dikarya</taxon>
        <taxon>Basidiomycota</taxon>
        <taxon>Agaricomycotina</taxon>
        <taxon>Agaricomycetes</taxon>
        <taxon>Cantharellales</taxon>
        <taxon>Tulasnellaceae</taxon>
        <taxon>Tulasnella</taxon>
    </lineage>
</organism>
<evidence type="ECO:0000256" key="4">
    <source>
        <dbReference type="ARBA" id="ARBA00023136"/>
    </source>
</evidence>
<evidence type="ECO:0000256" key="3">
    <source>
        <dbReference type="ARBA" id="ARBA00022989"/>
    </source>
</evidence>
<dbReference type="InterPro" id="IPR011701">
    <property type="entry name" value="MFS"/>
</dbReference>
<feature type="transmembrane region" description="Helical" evidence="5">
    <location>
        <begin position="128"/>
        <end position="148"/>
    </location>
</feature>
<reference evidence="7" key="2">
    <citation type="submission" date="2015-01" db="EMBL/GenBank/DDBJ databases">
        <title>Evolutionary Origins and Diversification of the Mycorrhizal Mutualists.</title>
        <authorList>
            <consortium name="DOE Joint Genome Institute"/>
            <consortium name="Mycorrhizal Genomics Consortium"/>
            <person name="Kohler A."/>
            <person name="Kuo A."/>
            <person name="Nagy L.G."/>
            <person name="Floudas D."/>
            <person name="Copeland A."/>
            <person name="Barry K.W."/>
            <person name="Cichocki N."/>
            <person name="Veneault-Fourrey C."/>
            <person name="LaButti K."/>
            <person name="Lindquist E.A."/>
            <person name="Lipzen A."/>
            <person name="Lundell T."/>
            <person name="Morin E."/>
            <person name="Murat C."/>
            <person name="Riley R."/>
            <person name="Ohm R."/>
            <person name="Sun H."/>
            <person name="Tunlid A."/>
            <person name="Henrissat B."/>
            <person name="Grigoriev I.V."/>
            <person name="Hibbett D.S."/>
            <person name="Martin F."/>
        </authorList>
    </citation>
    <scope>NUCLEOTIDE SEQUENCE [LARGE SCALE GENOMIC DNA]</scope>
    <source>
        <strain evidence="7">MUT 4182</strain>
    </source>
</reference>
<name>A0A0C3Q826_9AGAM</name>
<keyword evidence="4 5" id="KW-0472">Membrane</keyword>
<feature type="transmembrane region" description="Helical" evidence="5">
    <location>
        <begin position="30"/>
        <end position="50"/>
    </location>
</feature>
<dbReference type="AlphaFoldDB" id="A0A0C3Q826"/>
<dbReference type="SUPFAM" id="SSF103473">
    <property type="entry name" value="MFS general substrate transporter"/>
    <property type="match status" value="1"/>
</dbReference>
<keyword evidence="7" id="KW-1185">Reference proteome</keyword>
<feature type="transmembrane region" description="Helical" evidence="5">
    <location>
        <begin position="257"/>
        <end position="282"/>
    </location>
</feature>
<feature type="transmembrane region" description="Helical" evidence="5">
    <location>
        <begin position="70"/>
        <end position="91"/>
    </location>
</feature>
<dbReference type="Proteomes" id="UP000054248">
    <property type="component" value="Unassembled WGS sequence"/>
</dbReference>
<reference evidence="6 7" key="1">
    <citation type="submission" date="2014-04" db="EMBL/GenBank/DDBJ databases">
        <authorList>
            <consortium name="DOE Joint Genome Institute"/>
            <person name="Kuo A."/>
            <person name="Girlanda M."/>
            <person name="Perotto S."/>
            <person name="Kohler A."/>
            <person name="Nagy L.G."/>
            <person name="Floudas D."/>
            <person name="Copeland A."/>
            <person name="Barry K.W."/>
            <person name="Cichocki N."/>
            <person name="Veneault-Fourrey C."/>
            <person name="LaButti K."/>
            <person name="Lindquist E.A."/>
            <person name="Lipzen A."/>
            <person name="Lundell T."/>
            <person name="Morin E."/>
            <person name="Murat C."/>
            <person name="Sun H."/>
            <person name="Tunlid A."/>
            <person name="Henrissat B."/>
            <person name="Grigoriev I.V."/>
            <person name="Hibbett D.S."/>
            <person name="Martin F."/>
            <person name="Nordberg H.P."/>
            <person name="Cantor M.N."/>
            <person name="Hua S.X."/>
        </authorList>
    </citation>
    <scope>NUCLEOTIDE SEQUENCE [LARGE SCALE GENOMIC DNA]</scope>
    <source>
        <strain evidence="6 7">MUT 4182</strain>
    </source>
</reference>
<feature type="transmembrane region" description="Helical" evidence="5">
    <location>
        <begin position="294"/>
        <end position="314"/>
    </location>
</feature>
<dbReference type="Pfam" id="PF07690">
    <property type="entry name" value="MFS_1"/>
    <property type="match status" value="1"/>
</dbReference>
<evidence type="ECO:0000256" key="1">
    <source>
        <dbReference type="ARBA" id="ARBA00004141"/>
    </source>
</evidence>
<feature type="non-terminal residue" evidence="6">
    <location>
        <position position="453"/>
    </location>
</feature>
<dbReference type="OrthoDB" id="422206at2759"/>
<dbReference type="GO" id="GO:0016020">
    <property type="term" value="C:membrane"/>
    <property type="evidence" value="ECO:0007669"/>
    <property type="project" value="UniProtKB-SubCell"/>
</dbReference>
<feature type="transmembrane region" description="Helical" evidence="5">
    <location>
        <begin position="98"/>
        <end position="116"/>
    </location>
</feature>
<dbReference type="InterPro" id="IPR049680">
    <property type="entry name" value="FLVCR1-2_SLC49-like"/>
</dbReference>
<evidence type="ECO:0000313" key="6">
    <source>
        <dbReference type="EMBL" id="KIO20326.1"/>
    </source>
</evidence>